<dbReference type="InterPro" id="IPR006103">
    <property type="entry name" value="Glyco_hydro_2_cat"/>
</dbReference>
<dbReference type="Pfam" id="PF02837">
    <property type="entry name" value="Glyco_hydro_2_N"/>
    <property type="match status" value="1"/>
</dbReference>
<evidence type="ECO:0000259" key="5">
    <source>
        <dbReference type="Pfam" id="PF02836"/>
    </source>
</evidence>
<sequence length="770" mass="87102">MELPFTMKMKLNKMQPSLIQRAVVLLVAFVSVGMSRHANAENVLSTQLWRFTTEQPANGWQQSDFDDSDWYQGEGGFGTRRTPGARVGTTWDTDDIWIRGSFSLDSIPENLGLLMHHDDEVEVSVNGKQIAAIEGWTSNYELVPVADEHRSAFKQGKNLLAVHCHQDDGGQYIGIHVVDADNVPPLPPIPPFKSELITTWGSDLTADNAWTEYPRPQMARDNWTNLNGMWDYAVTRENQTDVPSKWDGEILVPFCLESKLGGVQRMLDAREALWYRRNFDATKQLKQRTVLNFEAVDYQCEVFVNGTSVGRHQGGNTPFSFDVTDALKDGKNELMVRVEDDTEAWQLRGKQVINPGGIFYTQVSGIWQTVWLEQVNETYLTDLTISTDPQTGTIHLDPELEGSASAKQLRLVVKDGDRTVVEKEAAIGEISAQVDDAKLWSPQSPHLYTLEVSVLDDAGNVLDEVNSYAGIRSVGKTRDADGHWRMTLNGEPIFHWGPLDQGWWPDGLLTPPSDEGMLFDIQWLKDAGFNMIRKHIKVEPRRYYYHCDRLGMMLWQDQVSGGQGPPWTHLEPNPVDADWSDENHAQYMIELERMIDNLESHPSIVVWVPFNEAWGQHRTVEVGKWTSNRDPSRLVNVASGGNFWPVGDIADQHAYPNPGFPLDAKRFDDFIKVVGEFGGHGYPVPGHLWDAERDNWGYGGLPKSKAEYRDRYLKSLDILNELRHKGIAGGVYTQTTDVEGEINGLISYDRKVEKIAPEELKQMHEVLFTP</sequence>
<dbReference type="EMBL" id="SJPJ01000001">
    <property type="protein sequence ID" value="TWT79784.1"/>
    <property type="molecule type" value="Genomic_DNA"/>
</dbReference>
<dbReference type="EC" id="3.2.1.23" evidence="7"/>
<organism evidence="7 8">
    <name type="scientific">Novipirellula herctigrandis</name>
    <dbReference type="NCBI Taxonomy" id="2527986"/>
    <lineage>
        <taxon>Bacteria</taxon>
        <taxon>Pseudomonadati</taxon>
        <taxon>Planctomycetota</taxon>
        <taxon>Planctomycetia</taxon>
        <taxon>Pirellulales</taxon>
        <taxon>Pirellulaceae</taxon>
        <taxon>Novipirellula</taxon>
    </lineage>
</organism>
<evidence type="ECO:0000259" key="4">
    <source>
        <dbReference type="Pfam" id="PF00703"/>
    </source>
</evidence>
<feature type="domain" description="Glycoside hydrolase family 2 catalytic" evidence="5">
    <location>
        <begin position="516"/>
        <end position="640"/>
    </location>
</feature>
<protein>
    <submittedName>
        <fullName evidence="7">Beta-galactosidase</fullName>
        <ecNumber evidence="7">3.2.1.23</ecNumber>
    </submittedName>
</protein>
<dbReference type="InterPro" id="IPR008979">
    <property type="entry name" value="Galactose-bd-like_sf"/>
</dbReference>
<feature type="domain" description="Glycosyl hydrolases family 2 sugar binding" evidence="6">
    <location>
        <begin position="272"/>
        <end position="372"/>
    </location>
</feature>
<evidence type="ECO:0000256" key="1">
    <source>
        <dbReference type="ARBA" id="ARBA00007401"/>
    </source>
</evidence>
<evidence type="ECO:0000313" key="8">
    <source>
        <dbReference type="Proteomes" id="UP000315010"/>
    </source>
</evidence>
<dbReference type="InterPro" id="IPR017853">
    <property type="entry name" value="GH"/>
</dbReference>
<dbReference type="Proteomes" id="UP000315010">
    <property type="component" value="Unassembled WGS sequence"/>
</dbReference>
<dbReference type="InterPro" id="IPR036156">
    <property type="entry name" value="Beta-gal/glucu_dom_sf"/>
</dbReference>
<accession>A0A5C5YXP0</accession>
<dbReference type="Gene3D" id="2.60.40.10">
    <property type="entry name" value="Immunoglobulins"/>
    <property type="match status" value="1"/>
</dbReference>
<evidence type="ECO:0000256" key="3">
    <source>
        <dbReference type="ARBA" id="ARBA00023295"/>
    </source>
</evidence>
<dbReference type="GO" id="GO:0004565">
    <property type="term" value="F:beta-galactosidase activity"/>
    <property type="evidence" value="ECO:0007669"/>
    <property type="project" value="UniProtKB-EC"/>
</dbReference>
<dbReference type="PANTHER" id="PTHR42732:SF2">
    <property type="entry name" value="BETA-MANNOSIDASE"/>
    <property type="match status" value="1"/>
</dbReference>
<keyword evidence="3 7" id="KW-0326">Glycosidase</keyword>
<dbReference type="Pfam" id="PF02836">
    <property type="entry name" value="Glyco_hydro_2_C"/>
    <property type="match status" value="1"/>
</dbReference>
<dbReference type="InterPro" id="IPR006102">
    <property type="entry name" value="Ig-like_GH2"/>
</dbReference>
<dbReference type="InterPro" id="IPR013783">
    <property type="entry name" value="Ig-like_fold"/>
</dbReference>
<comment type="caution">
    <text evidence="7">The sequence shown here is derived from an EMBL/GenBank/DDBJ whole genome shotgun (WGS) entry which is preliminary data.</text>
</comment>
<dbReference type="SUPFAM" id="SSF51445">
    <property type="entry name" value="(Trans)glycosidases"/>
    <property type="match status" value="1"/>
</dbReference>
<evidence type="ECO:0000259" key="6">
    <source>
        <dbReference type="Pfam" id="PF02837"/>
    </source>
</evidence>
<dbReference type="Pfam" id="PF00703">
    <property type="entry name" value="Glyco_hydro_2"/>
    <property type="match status" value="1"/>
</dbReference>
<dbReference type="PANTHER" id="PTHR42732">
    <property type="entry name" value="BETA-GALACTOSIDASE"/>
    <property type="match status" value="1"/>
</dbReference>
<dbReference type="SUPFAM" id="SSF49303">
    <property type="entry name" value="beta-Galactosidase/glucuronidase domain"/>
    <property type="match status" value="1"/>
</dbReference>
<reference evidence="7 8" key="1">
    <citation type="submission" date="2019-02" db="EMBL/GenBank/DDBJ databases">
        <title>Deep-cultivation of Planctomycetes and their phenomic and genomic characterization uncovers novel biology.</title>
        <authorList>
            <person name="Wiegand S."/>
            <person name="Jogler M."/>
            <person name="Boedeker C."/>
            <person name="Pinto D."/>
            <person name="Vollmers J."/>
            <person name="Rivas-Marin E."/>
            <person name="Kohn T."/>
            <person name="Peeters S.H."/>
            <person name="Heuer A."/>
            <person name="Rast P."/>
            <person name="Oberbeckmann S."/>
            <person name="Bunk B."/>
            <person name="Jeske O."/>
            <person name="Meyerdierks A."/>
            <person name="Storesund J.E."/>
            <person name="Kallscheuer N."/>
            <person name="Luecker S."/>
            <person name="Lage O.M."/>
            <person name="Pohl T."/>
            <person name="Merkel B.J."/>
            <person name="Hornburger P."/>
            <person name="Mueller R.-W."/>
            <person name="Bruemmer F."/>
            <person name="Labrenz M."/>
            <person name="Spormann A.M."/>
            <person name="Op Den Camp H."/>
            <person name="Overmann J."/>
            <person name="Amann R."/>
            <person name="Jetten M.S.M."/>
            <person name="Mascher T."/>
            <person name="Medema M.H."/>
            <person name="Devos D.P."/>
            <person name="Kaster A.-K."/>
            <person name="Ovreas L."/>
            <person name="Rohde M."/>
            <person name="Galperin M.Y."/>
            <person name="Jogler C."/>
        </authorList>
    </citation>
    <scope>NUCLEOTIDE SEQUENCE [LARGE SCALE GENOMIC DNA]</scope>
    <source>
        <strain evidence="7 8">CA13</strain>
    </source>
</reference>
<keyword evidence="2 7" id="KW-0378">Hydrolase</keyword>
<keyword evidence="8" id="KW-1185">Reference proteome</keyword>
<dbReference type="AlphaFoldDB" id="A0A5C5YXP0"/>
<dbReference type="GO" id="GO:0005975">
    <property type="term" value="P:carbohydrate metabolic process"/>
    <property type="evidence" value="ECO:0007669"/>
    <property type="project" value="InterPro"/>
</dbReference>
<dbReference type="SUPFAM" id="SSF49785">
    <property type="entry name" value="Galactose-binding domain-like"/>
    <property type="match status" value="2"/>
</dbReference>
<feature type="domain" description="Glycoside hydrolase family 2 immunoglobulin-like beta-sandwich" evidence="4">
    <location>
        <begin position="407"/>
        <end position="472"/>
    </location>
</feature>
<dbReference type="Gene3D" id="2.60.120.260">
    <property type="entry name" value="Galactose-binding domain-like"/>
    <property type="match status" value="2"/>
</dbReference>
<proteinExistence type="inferred from homology"/>
<dbReference type="InterPro" id="IPR006104">
    <property type="entry name" value="Glyco_hydro_2_N"/>
</dbReference>
<comment type="similarity">
    <text evidence="1">Belongs to the glycosyl hydrolase 2 family.</text>
</comment>
<dbReference type="Gene3D" id="3.20.20.80">
    <property type="entry name" value="Glycosidases"/>
    <property type="match status" value="1"/>
</dbReference>
<dbReference type="InterPro" id="IPR051913">
    <property type="entry name" value="GH2_Domain-Containing"/>
</dbReference>
<name>A0A5C5YXP0_9BACT</name>
<gene>
    <name evidence="7" type="primary">cbgA_2</name>
    <name evidence="7" type="ORF">CA13_11910</name>
</gene>
<evidence type="ECO:0000256" key="2">
    <source>
        <dbReference type="ARBA" id="ARBA00022801"/>
    </source>
</evidence>
<evidence type="ECO:0000313" key="7">
    <source>
        <dbReference type="EMBL" id="TWT79784.1"/>
    </source>
</evidence>